<dbReference type="InterPro" id="IPR000223">
    <property type="entry name" value="Pept_S26A_signal_pept_1"/>
</dbReference>
<keyword evidence="5 7" id="KW-0378">Hydrolase</keyword>
<reference evidence="9 10" key="1">
    <citation type="submission" date="2011-08" db="EMBL/GenBank/DDBJ databases">
        <title>The Genome Sequence of Johnsonella ignava ATCC 51276.</title>
        <authorList>
            <consortium name="The Broad Institute Genome Sequencing Platform"/>
            <person name="Earl A."/>
            <person name="Ward D."/>
            <person name="Feldgarden M."/>
            <person name="Gevers D."/>
            <person name="Izard J."/>
            <person name="Blanton J.M."/>
            <person name="Baranova O.V."/>
            <person name="Dewhirst F.E."/>
            <person name="Young S.K."/>
            <person name="Zeng Q."/>
            <person name="Gargeya S."/>
            <person name="Fitzgerald M."/>
            <person name="Haas B."/>
            <person name="Abouelleil A."/>
            <person name="Alvarado L."/>
            <person name="Arachchi H.M."/>
            <person name="Berlin A."/>
            <person name="Brown A."/>
            <person name="Chapman S.B."/>
            <person name="Chen Z."/>
            <person name="Dunbar C."/>
            <person name="Freedman E."/>
            <person name="Gearin G."/>
            <person name="Gellesch M."/>
            <person name="Goldberg J."/>
            <person name="Griggs A."/>
            <person name="Gujja S."/>
            <person name="Heiman D."/>
            <person name="Howarth C."/>
            <person name="Larson L."/>
            <person name="Lui A."/>
            <person name="MacDonald P.J.P."/>
            <person name="Montmayeur A."/>
            <person name="Murphy C."/>
            <person name="Neiman D."/>
            <person name="Pearson M."/>
            <person name="Priest M."/>
            <person name="Roberts A."/>
            <person name="Saif S."/>
            <person name="Shea T."/>
            <person name="Shenoy N."/>
            <person name="Sisk P."/>
            <person name="Stolte C."/>
            <person name="Sykes S."/>
            <person name="Wortman J."/>
            <person name="Nusbaum C."/>
            <person name="Birren B."/>
        </authorList>
    </citation>
    <scope>NUCLEOTIDE SEQUENCE [LARGE SCALE GENOMIC DNA]</scope>
    <source>
        <strain evidence="9 10">ATCC 51276</strain>
    </source>
</reference>
<dbReference type="PANTHER" id="PTHR43390">
    <property type="entry name" value="SIGNAL PEPTIDASE I"/>
    <property type="match status" value="1"/>
</dbReference>
<dbReference type="PROSITE" id="PS00761">
    <property type="entry name" value="SPASE_I_3"/>
    <property type="match status" value="1"/>
</dbReference>
<dbReference type="GO" id="GO:0009003">
    <property type="term" value="F:signal peptidase activity"/>
    <property type="evidence" value="ECO:0007669"/>
    <property type="project" value="UniProtKB-EC"/>
</dbReference>
<keyword evidence="7" id="KW-0472">Membrane</keyword>
<evidence type="ECO:0000256" key="3">
    <source>
        <dbReference type="ARBA" id="ARBA00009370"/>
    </source>
</evidence>
<keyword evidence="7" id="KW-1133">Transmembrane helix</keyword>
<feature type="active site" evidence="6">
    <location>
        <position position="46"/>
    </location>
</feature>
<dbReference type="GO" id="GO:0005886">
    <property type="term" value="C:plasma membrane"/>
    <property type="evidence" value="ECO:0007669"/>
    <property type="project" value="UniProtKB-SubCell"/>
</dbReference>
<comment type="caution">
    <text evidence="9">The sequence shown here is derived from an EMBL/GenBank/DDBJ whole genome shotgun (WGS) entry which is preliminary data.</text>
</comment>
<feature type="active site" evidence="6">
    <location>
        <position position="87"/>
    </location>
</feature>
<name>G5GGU5_9FIRM</name>
<dbReference type="PRINTS" id="PR00727">
    <property type="entry name" value="LEADERPTASE"/>
</dbReference>
<dbReference type="AlphaFoldDB" id="G5GGU5"/>
<dbReference type="EC" id="3.4.21.89" evidence="4 7"/>
<feature type="transmembrane region" description="Helical" evidence="7">
    <location>
        <begin position="12"/>
        <end position="37"/>
    </location>
</feature>
<dbReference type="InterPro" id="IPR019757">
    <property type="entry name" value="Pept_S26A_signal_pept_1_Lys-AS"/>
</dbReference>
<dbReference type="HOGENOM" id="CLU_028723_5_3_9"/>
<dbReference type="CDD" id="cd06530">
    <property type="entry name" value="S26_SPase_I"/>
    <property type="match status" value="1"/>
</dbReference>
<evidence type="ECO:0000256" key="1">
    <source>
        <dbReference type="ARBA" id="ARBA00000677"/>
    </source>
</evidence>
<dbReference type="PATRIC" id="fig|679200.3.peg.827"/>
<dbReference type="SUPFAM" id="SSF51306">
    <property type="entry name" value="LexA/Signal peptidase"/>
    <property type="match status" value="1"/>
</dbReference>
<dbReference type="InterPro" id="IPR019758">
    <property type="entry name" value="Pept_S26A_signal_pept_1_CS"/>
</dbReference>
<dbReference type="InterPro" id="IPR019533">
    <property type="entry name" value="Peptidase_S26"/>
</dbReference>
<dbReference type="Proteomes" id="UP000003011">
    <property type="component" value="Unassembled WGS sequence"/>
</dbReference>
<dbReference type="RefSeq" id="WP_005539990.1">
    <property type="nucleotide sequence ID" value="NZ_JH378830.1"/>
</dbReference>
<evidence type="ECO:0000256" key="7">
    <source>
        <dbReference type="RuleBase" id="RU362042"/>
    </source>
</evidence>
<dbReference type="GO" id="GO:0006465">
    <property type="term" value="P:signal peptide processing"/>
    <property type="evidence" value="ECO:0007669"/>
    <property type="project" value="InterPro"/>
</dbReference>
<dbReference type="PROSITE" id="PS00760">
    <property type="entry name" value="SPASE_I_2"/>
    <property type="match status" value="1"/>
</dbReference>
<dbReference type="OrthoDB" id="9802919at2"/>
<dbReference type="Gene3D" id="2.10.109.10">
    <property type="entry name" value="Umud Fragment, subunit A"/>
    <property type="match status" value="1"/>
</dbReference>
<evidence type="ECO:0000313" key="9">
    <source>
        <dbReference type="EMBL" id="EHI56003.1"/>
    </source>
</evidence>
<keyword evidence="7" id="KW-0645">Protease</keyword>
<gene>
    <name evidence="9" type="ORF">HMPREF9333_00785</name>
</gene>
<evidence type="ECO:0000256" key="2">
    <source>
        <dbReference type="ARBA" id="ARBA00004401"/>
    </source>
</evidence>
<accession>G5GGU5</accession>
<sequence>MNIKLNKTQPLFIKILDFMVHISLAICTAWFIAYSFAYKVTNTGQSMLPLIGVNEGVLVNRLAYVFDKPERFDIIAFKSSENDVNVKRIIGLPGETVVILEGIVYINGNPLDTSDVTGKDLEKAALEGIASAPVILKDDEYFVLGDNRESSEDSRFSKIGNVKRKLIIGKLWLRIIPLKRIGYLY</sequence>
<dbReference type="STRING" id="679200.HMPREF9333_00785"/>
<dbReference type="InterPro" id="IPR036286">
    <property type="entry name" value="LexA/Signal_pep-like_sf"/>
</dbReference>
<evidence type="ECO:0000313" key="10">
    <source>
        <dbReference type="Proteomes" id="UP000003011"/>
    </source>
</evidence>
<evidence type="ECO:0000256" key="5">
    <source>
        <dbReference type="ARBA" id="ARBA00022801"/>
    </source>
</evidence>
<comment type="catalytic activity">
    <reaction evidence="1 7">
        <text>Cleavage of hydrophobic, N-terminal signal or leader sequences from secreted and periplasmic proteins.</text>
        <dbReference type="EC" id="3.4.21.89"/>
    </reaction>
</comment>
<proteinExistence type="inferred from homology"/>
<protein>
    <recommendedName>
        <fullName evidence="4 7">Signal peptidase I</fullName>
        <ecNumber evidence="4 7">3.4.21.89</ecNumber>
    </recommendedName>
</protein>
<dbReference type="Pfam" id="PF10502">
    <property type="entry name" value="Peptidase_S26"/>
    <property type="match status" value="1"/>
</dbReference>
<keyword evidence="10" id="KW-1185">Reference proteome</keyword>
<comment type="similarity">
    <text evidence="3 7">Belongs to the peptidase S26 family.</text>
</comment>
<dbReference type="GO" id="GO:0004252">
    <property type="term" value="F:serine-type endopeptidase activity"/>
    <property type="evidence" value="ECO:0007669"/>
    <property type="project" value="InterPro"/>
</dbReference>
<organism evidence="9 10">
    <name type="scientific">Johnsonella ignava ATCC 51276</name>
    <dbReference type="NCBI Taxonomy" id="679200"/>
    <lineage>
        <taxon>Bacteria</taxon>
        <taxon>Bacillati</taxon>
        <taxon>Bacillota</taxon>
        <taxon>Clostridia</taxon>
        <taxon>Lachnospirales</taxon>
        <taxon>Lachnospiraceae</taxon>
        <taxon>Johnsonella</taxon>
    </lineage>
</organism>
<evidence type="ECO:0000256" key="4">
    <source>
        <dbReference type="ARBA" id="ARBA00013208"/>
    </source>
</evidence>
<evidence type="ECO:0000256" key="6">
    <source>
        <dbReference type="PIRSR" id="PIRSR600223-1"/>
    </source>
</evidence>
<dbReference type="eggNOG" id="COG0681">
    <property type="taxonomic scope" value="Bacteria"/>
</dbReference>
<comment type="subcellular location">
    <subcellularLocation>
        <location evidence="2">Cell membrane</location>
        <topology evidence="2">Single-pass type II membrane protein</topology>
    </subcellularLocation>
    <subcellularLocation>
        <location evidence="7">Membrane</location>
        <topology evidence="7">Single-pass type II membrane protein</topology>
    </subcellularLocation>
</comment>
<dbReference type="EMBL" id="ACZL01000014">
    <property type="protein sequence ID" value="EHI56003.1"/>
    <property type="molecule type" value="Genomic_DNA"/>
</dbReference>
<keyword evidence="7" id="KW-0812">Transmembrane</keyword>
<evidence type="ECO:0000259" key="8">
    <source>
        <dbReference type="Pfam" id="PF10502"/>
    </source>
</evidence>
<dbReference type="PANTHER" id="PTHR43390:SF1">
    <property type="entry name" value="CHLOROPLAST PROCESSING PEPTIDASE"/>
    <property type="match status" value="1"/>
</dbReference>
<feature type="domain" description="Peptidase S26" evidence="8">
    <location>
        <begin position="17"/>
        <end position="173"/>
    </location>
</feature>
<dbReference type="NCBIfam" id="TIGR02227">
    <property type="entry name" value="sigpep_I_bact"/>
    <property type="match status" value="1"/>
</dbReference>